<sequence length="210" mass="24217">MKNVLIVSGGWLGHKPYEFADFFEQLYKDQDFEVIHSHTLDSFNDLNFLKSFDILMPNWTMGEISDEQEHNISEAIKSGVNLVGIHGGAGDAFRSCLTYQWMLGGQFLAHPYVGEYEVRITQKDHPICLGISASFTVNTEQYYMLTEPSIKVLAETRYIYEDQTMIMPVAWVKNWGQGKVFYSTLGHEPCEYDKYPEMKQLLTQAIRFLT</sequence>
<dbReference type="Gene3D" id="3.40.50.880">
    <property type="match status" value="1"/>
</dbReference>
<keyword evidence="3" id="KW-1185">Reference proteome</keyword>
<protein>
    <submittedName>
        <fullName evidence="2">ThuA domain-containing protein</fullName>
    </submittedName>
</protein>
<dbReference type="PANTHER" id="PTHR40469">
    <property type="entry name" value="SECRETED GLYCOSYL HYDROLASE"/>
    <property type="match status" value="1"/>
</dbReference>
<dbReference type="RefSeq" id="WP_274148618.1">
    <property type="nucleotide sequence ID" value="NZ_CP117811.1"/>
</dbReference>
<proteinExistence type="predicted"/>
<evidence type="ECO:0000313" key="3">
    <source>
        <dbReference type="Proteomes" id="UP001214250"/>
    </source>
</evidence>
<dbReference type="InterPro" id="IPR029010">
    <property type="entry name" value="ThuA-like"/>
</dbReference>
<dbReference type="Pfam" id="PF06283">
    <property type="entry name" value="ThuA"/>
    <property type="match status" value="1"/>
</dbReference>
<evidence type="ECO:0000259" key="1">
    <source>
        <dbReference type="Pfam" id="PF06283"/>
    </source>
</evidence>
<name>A0ABY7VNK6_9BACT</name>
<feature type="domain" description="ThuA-like" evidence="1">
    <location>
        <begin position="3"/>
        <end position="208"/>
    </location>
</feature>
<organism evidence="2 3">
    <name type="scientific">Lentisphaera profundi</name>
    <dbReference type="NCBI Taxonomy" id="1658616"/>
    <lineage>
        <taxon>Bacteria</taxon>
        <taxon>Pseudomonadati</taxon>
        <taxon>Lentisphaerota</taxon>
        <taxon>Lentisphaeria</taxon>
        <taxon>Lentisphaerales</taxon>
        <taxon>Lentisphaeraceae</taxon>
        <taxon>Lentisphaera</taxon>
    </lineage>
</organism>
<dbReference type="EMBL" id="CP117811">
    <property type="protein sequence ID" value="WDE95239.1"/>
    <property type="molecule type" value="Genomic_DNA"/>
</dbReference>
<dbReference type="InterPro" id="IPR029062">
    <property type="entry name" value="Class_I_gatase-like"/>
</dbReference>
<dbReference type="SUPFAM" id="SSF52317">
    <property type="entry name" value="Class I glutamine amidotransferase-like"/>
    <property type="match status" value="1"/>
</dbReference>
<dbReference type="PANTHER" id="PTHR40469:SF2">
    <property type="entry name" value="GALACTOSE-BINDING DOMAIN-LIKE SUPERFAMILY PROTEIN"/>
    <property type="match status" value="1"/>
</dbReference>
<reference evidence="2 3" key="1">
    <citation type="submission" date="2023-02" db="EMBL/GenBank/DDBJ databases">
        <title>Genome sequence of Lentisphaera profundi SAORIC-696.</title>
        <authorList>
            <person name="Kim e."/>
            <person name="Cho J.-C."/>
            <person name="Choi A."/>
            <person name="Kang I."/>
        </authorList>
    </citation>
    <scope>NUCLEOTIDE SEQUENCE [LARGE SCALE GENOMIC DNA]</scope>
    <source>
        <strain evidence="2 3">SAORIC-696</strain>
    </source>
</reference>
<evidence type="ECO:0000313" key="2">
    <source>
        <dbReference type="EMBL" id="WDE95239.1"/>
    </source>
</evidence>
<gene>
    <name evidence="2" type="ORF">PQO03_05830</name>
</gene>
<accession>A0ABY7VNK6</accession>
<dbReference type="Proteomes" id="UP001214250">
    <property type="component" value="Chromosome 1"/>
</dbReference>